<feature type="non-terminal residue" evidence="6">
    <location>
        <position position="774"/>
    </location>
</feature>
<keyword evidence="2" id="KW-0547">Nucleotide-binding</keyword>
<dbReference type="InterPro" id="IPR029048">
    <property type="entry name" value="HSP70_C_sf"/>
</dbReference>
<keyword evidence="4" id="KW-0175">Coiled coil</keyword>
<dbReference type="GO" id="GO:0005634">
    <property type="term" value="C:nucleus"/>
    <property type="evidence" value="ECO:0007669"/>
    <property type="project" value="TreeGrafter"/>
</dbReference>
<dbReference type="PRINTS" id="PR00301">
    <property type="entry name" value="HEATSHOCK70"/>
</dbReference>
<dbReference type="Gene3D" id="3.90.640.10">
    <property type="entry name" value="Actin, Chain A, domain 4"/>
    <property type="match status" value="1"/>
</dbReference>
<feature type="coiled-coil region" evidence="4">
    <location>
        <begin position="558"/>
        <end position="585"/>
    </location>
</feature>
<dbReference type="PANTHER" id="PTHR45639">
    <property type="entry name" value="HSC70CB, ISOFORM G-RELATED"/>
    <property type="match status" value="1"/>
</dbReference>
<gene>
    <name evidence="6" type="ORF">MSPICULIGERA_LOCUS19100</name>
</gene>
<comment type="caution">
    <text evidence="6">The sequence shown here is derived from an EMBL/GenBank/DDBJ whole genome shotgun (WGS) entry which is preliminary data.</text>
</comment>
<dbReference type="Gene3D" id="1.20.1270.10">
    <property type="match status" value="1"/>
</dbReference>
<evidence type="ECO:0000256" key="5">
    <source>
        <dbReference type="SAM" id="MobiDB-lite"/>
    </source>
</evidence>
<dbReference type="SUPFAM" id="SSF53067">
    <property type="entry name" value="Actin-like ATPase domain"/>
    <property type="match status" value="2"/>
</dbReference>
<evidence type="ECO:0000313" key="6">
    <source>
        <dbReference type="EMBL" id="CAJ0580926.1"/>
    </source>
</evidence>
<evidence type="ECO:0000313" key="7">
    <source>
        <dbReference type="Proteomes" id="UP001177023"/>
    </source>
</evidence>
<dbReference type="FunFam" id="1.20.1270.10:FF:000002">
    <property type="entry name" value="Heat shock 70 kDa protein 4"/>
    <property type="match status" value="1"/>
</dbReference>
<dbReference type="PROSITE" id="PS01036">
    <property type="entry name" value="HSP70_3"/>
    <property type="match status" value="1"/>
</dbReference>
<dbReference type="EMBL" id="CATQJA010002662">
    <property type="protein sequence ID" value="CAJ0580926.1"/>
    <property type="molecule type" value="Genomic_DNA"/>
</dbReference>
<dbReference type="FunFam" id="3.30.30.30:FF:000002">
    <property type="entry name" value="Heat shock 70 kDa protein 4"/>
    <property type="match status" value="1"/>
</dbReference>
<name>A0AA36D595_9BILA</name>
<dbReference type="Gene3D" id="3.30.30.30">
    <property type="match status" value="1"/>
</dbReference>
<accession>A0AA36D595</accession>
<dbReference type="Pfam" id="PF00012">
    <property type="entry name" value="HSP70"/>
    <property type="match status" value="1"/>
</dbReference>
<evidence type="ECO:0000256" key="4">
    <source>
        <dbReference type="SAM" id="Coils"/>
    </source>
</evidence>
<proteinExistence type="inferred from homology"/>
<evidence type="ECO:0000256" key="2">
    <source>
        <dbReference type="ARBA" id="ARBA00022741"/>
    </source>
</evidence>
<dbReference type="GO" id="GO:0005829">
    <property type="term" value="C:cytosol"/>
    <property type="evidence" value="ECO:0007669"/>
    <property type="project" value="TreeGrafter"/>
</dbReference>
<dbReference type="FunFam" id="3.30.420.40:FF:000171">
    <property type="entry name" value="Heat shock 70 kDa protein 4"/>
    <property type="match status" value="2"/>
</dbReference>
<sequence>MSVVGIDFGNLNSYIGVARQGGIDVIANDYSLRETPSCVAFGPKSRSMGVSARQQVNTNFKNTLINFKHLIGRKFNDPIVQKFRPYIPCELVELSDGHVGFKVNHLGKEGTQTPEQVLGAFLTKMRDTVAANSEKGTKVHDIVLAVPSHFTDVQRRAVLAGVQTAQLNPLRLINESTAIALAYGIYKQDLPAETEKPRIVAFLDCGHSSTQASLVSYHKGKLQMLGTAFDLDVGGLWFDGLLRDHFRKEFSDKYKIDASKNPRAWLRLLDECEKVKKQMSANATPIPLNIECFMEDKDVSGSMKREQFEEVAMPLFEKIQALLLRLLSDAQVKREDVESVEIVGGSSRIPYIRKIVHNVFGQDPKTTMNQDEAVSRGAAMQCAILSPAFRVRDFQIKDCQPYSIRLNWGEANGVEGGESDVFKDHDEFPFSKMLSFYRSEQFELNAGYAFPNTIPHTARHIGSWVVHGVTPSAEGGASKVKVKVRVNPNGIFSVPSATLYRPAPAEEPMETDSKEAKDEPMEKEEEKLESKPKPKMVPIELKIEERATTYPIDNFIGFENEMRAADLAEKEKADAKNAVEEYVYEMREKLSSQLESFIDEKSADAFKSHLQEIEDWLYEDGEDAETKVYKDRLGHMKSIGDPIVERHHEAEGRQPAFDKFDQSIIRARKAYDNYVAGGPDHAHVESKDMTKVITAIEDKKNWLDDARRRTEKRPRTEPPLVYVSEINAEHKAFENVVNPILNKPKPTPKKEEVPKEAPPPAPEADAAPKDMEVD</sequence>
<dbReference type="SUPFAM" id="SSF100920">
    <property type="entry name" value="Heat shock protein 70kD (HSP70), peptide-binding domain"/>
    <property type="match status" value="1"/>
</dbReference>
<organism evidence="6 7">
    <name type="scientific">Mesorhabditis spiculigera</name>
    <dbReference type="NCBI Taxonomy" id="96644"/>
    <lineage>
        <taxon>Eukaryota</taxon>
        <taxon>Metazoa</taxon>
        <taxon>Ecdysozoa</taxon>
        <taxon>Nematoda</taxon>
        <taxon>Chromadorea</taxon>
        <taxon>Rhabditida</taxon>
        <taxon>Rhabditina</taxon>
        <taxon>Rhabditomorpha</taxon>
        <taxon>Rhabditoidea</taxon>
        <taxon>Rhabditidae</taxon>
        <taxon>Mesorhabditinae</taxon>
        <taxon>Mesorhabditis</taxon>
    </lineage>
</organism>
<dbReference type="GO" id="GO:0005524">
    <property type="term" value="F:ATP binding"/>
    <property type="evidence" value="ECO:0007669"/>
    <property type="project" value="UniProtKB-KW"/>
</dbReference>
<feature type="region of interest" description="Disordered" evidence="5">
    <location>
        <begin position="737"/>
        <end position="774"/>
    </location>
</feature>
<dbReference type="GO" id="GO:0006950">
    <property type="term" value="P:response to stress"/>
    <property type="evidence" value="ECO:0007669"/>
    <property type="project" value="UniProtKB-ARBA"/>
</dbReference>
<keyword evidence="3" id="KW-0067">ATP-binding</keyword>
<dbReference type="GO" id="GO:0140662">
    <property type="term" value="F:ATP-dependent protein folding chaperone"/>
    <property type="evidence" value="ECO:0007669"/>
    <property type="project" value="InterPro"/>
</dbReference>
<dbReference type="InterPro" id="IPR029047">
    <property type="entry name" value="HSP70_peptide-bd_sf"/>
</dbReference>
<dbReference type="InterPro" id="IPR043129">
    <property type="entry name" value="ATPase_NBD"/>
</dbReference>
<dbReference type="Proteomes" id="UP001177023">
    <property type="component" value="Unassembled WGS sequence"/>
</dbReference>
<dbReference type="SUPFAM" id="SSF100934">
    <property type="entry name" value="Heat shock protein 70kD (HSP70), C-terminal subdomain"/>
    <property type="match status" value="2"/>
</dbReference>
<dbReference type="FunFam" id="3.90.640.10:FF:000004">
    <property type="entry name" value="Heat shock 70 kDa protein 4"/>
    <property type="match status" value="1"/>
</dbReference>
<comment type="similarity">
    <text evidence="1">Belongs to the heat shock protein 70 family.</text>
</comment>
<dbReference type="Gene3D" id="3.30.420.40">
    <property type="match status" value="2"/>
</dbReference>
<evidence type="ECO:0000256" key="3">
    <source>
        <dbReference type="ARBA" id="ARBA00022840"/>
    </source>
</evidence>
<dbReference type="PANTHER" id="PTHR45639:SF4">
    <property type="entry name" value="HSC70CB, ISOFORM G"/>
    <property type="match status" value="1"/>
</dbReference>
<protein>
    <submittedName>
        <fullName evidence="6">Uncharacterized protein</fullName>
    </submittedName>
</protein>
<reference evidence="6" key="1">
    <citation type="submission" date="2023-06" db="EMBL/GenBank/DDBJ databases">
        <authorList>
            <person name="Delattre M."/>
        </authorList>
    </citation>
    <scope>NUCLEOTIDE SEQUENCE</scope>
    <source>
        <strain evidence="6">AF72</strain>
    </source>
</reference>
<evidence type="ECO:0000256" key="1">
    <source>
        <dbReference type="ARBA" id="ARBA00007381"/>
    </source>
</evidence>
<dbReference type="Gene3D" id="2.60.34.10">
    <property type="entry name" value="Substrate Binding Domain Of DNAk, Chain A, domain 1"/>
    <property type="match status" value="1"/>
</dbReference>
<keyword evidence="7" id="KW-1185">Reference proteome</keyword>
<feature type="region of interest" description="Disordered" evidence="5">
    <location>
        <begin position="503"/>
        <end position="533"/>
    </location>
</feature>
<dbReference type="AlphaFoldDB" id="A0AA36D595"/>
<dbReference type="InterPro" id="IPR013126">
    <property type="entry name" value="Hsp_70_fam"/>
</dbReference>
<feature type="compositionally biased region" description="Basic and acidic residues" evidence="5">
    <location>
        <begin position="511"/>
        <end position="532"/>
    </location>
</feature>
<dbReference type="InterPro" id="IPR018181">
    <property type="entry name" value="Heat_shock_70_CS"/>
</dbReference>